<gene>
    <name evidence="1" type="ORF">SAMN05660493_00304</name>
</gene>
<proteinExistence type="predicted"/>
<accession>A0A1U7PUM8</accession>
<reference evidence="2" key="1">
    <citation type="submission" date="2016-10" db="EMBL/GenBank/DDBJ databases">
        <authorList>
            <person name="Varghese N."/>
            <person name="Submissions S."/>
        </authorList>
    </citation>
    <scope>NUCLEOTIDE SEQUENCE [LARGE SCALE GENOMIC DNA]</scope>
    <source>
        <strain evidence="2">DSM 19482</strain>
    </source>
</reference>
<dbReference type="STRING" id="1121284.SAMN05660493_00304"/>
<name>A0A1U7PUM8_9FLAO</name>
<sequence>MHYELDIFVCTPFYNRPQTNRKKLLLFPFFNISIATAMENNYHDSYCTEERGKQNQDCF</sequence>
<dbReference type="EMBL" id="FTPU01000002">
    <property type="protein sequence ID" value="SIT95652.1"/>
    <property type="molecule type" value="Genomic_DNA"/>
</dbReference>
<evidence type="ECO:0000313" key="2">
    <source>
        <dbReference type="Proteomes" id="UP000187261"/>
    </source>
</evidence>
<protein>
    <submittedName>
        <fullName evidence="1">Uncharacterized protein</fullName>
    </submittedName>
</protein>
<evidence type="ECO:0000313" key="1">
    <source>
        <dbReference type="EMBL" id="SIT95652.1"/>
    </source>
</evidence>
<keyword evidence="2" id="KW-1185">Reference proteome</keyword>
<dbReference type="AlphaFoldDB" id="A0A1U7PUM8"/>
<dbReference type="Proteomes" id="UP000187261">
    <property type="component" value="Unassembled WGS sequence"/>
</dbReference>
<organism evidence="1 2">
    <name type="scientific">Epilithonimonas bovis DSM 19482</name>
    <dbReference type="NCBI Taxonomy" id="1121284"/>
    <lineage>
        <taxon>Bacteria</taxon>
        <taxon>Pseudomonadati</taxon>
        <taxon>Bacteroidota</taxon>
        <taxon>Flavobacteriia</taxon>
        <taxon>Flavobacteriales</taxon>
        <taxon>Weeksellaceae</taxon>
        <taxon>Chryseobacterium group</taxon>
        <taxon>Epilithonimonas</taxon>
    </lineage>
</organism>